<name>A0A7G8T7C6_9FIRM</name>
<dbReference type="InterPro" id="IPR006059">
    <property type="entry name" value="SBP"/>
</dbReference>
<evidence type="ECO:0000313" key="8">
    <source>
        <dbReference type="EMBL" id="QNK39517.1"/>
    </source>
</evidence>
<dbReference type="Gene3D" id="3.40.190.10">
    <property type="entry name" value="Periplasmic binding protein-like II"/>
    <property type="match status" value="2"/>
</dbReference>
<reference evidence="8 9" key="1">
    <citation type="submission" date="2020-08" db="EMBL/GenBank/DDBJ databases">
        <title>The isolate Caproiciproducens sp. 7D4C2 produces n-caproate at mildly acidic conditions from hexoses: genome and rBOX comparison with related strains and chain-elongating bacteria.</title>
        <authorList>
            <person name="Esquivel-Elizondo S."/>
            <person name="Bagci C."/>
            <person name="Temovska M."/>
            <person name="Jeon B.S."/>
            <person name="Bessarab I."/>
            <person name="Williams R.B.H."/>
            <person name="Huson D.H."/>
            <person name="Angenent L.T."/>
        </authorList>
    </citation>
    <scope>NUCLEOTIDE SEQUENCE [LARGE SCALE GENOMIC DNA]</scope>
    <source>
        <strain evidence="8 9">7D4C2</strain>
    </source>
</reference>
<dbReference type="Proteomes" id="UP000515909">
    <property type="component" value="Chromosome"/>
</dbReference>
<organism evidence="8 9">
    <name type="scientific">Caproicibacter fermentans</name>
    <dbReference type="NCBI Taxonomy" id="2576756"/>
    <lineage>
        <taxon>Bacteria</taxon>
        <taxon>Bacillati</taxon>
        <taxon>Bacillota</taxon>
        <taxon>Clostridia</taxon>
        <taxon>Eubacteriales</taxon>
        <taxon>Acutalibacteraceae</taxon>
        <taxon>Caproicibacter</taxon>
    </lineage>
</organism>
<dbReference type="EMBL" id="CP060286">
    <property type="protein sequence ID" value="QNK39517.1"/>
    <property type="molecule type" value="Genomic_DNA"/>
</dbReference>
<keyword evidence="2 7" id="KW-0732">Signal</keyword>
<dbReference type="SUPFAM" id="SSF53850">
    <property type="entry name" value="Periplasmic binding protein-like II"/>
    <property type="match status" value="1"/>
</dbReference>
<dbReference type="Pfam" id="PF13416">
    <property type="entry name" value="SBP_bac_8"/>
    <property type="match status" value="1"/>
</dbReference>
<evidence type="ECO:0000256" key="2">
    <source>
        <dbReference type="ARBA" id="ARBA00022729"/>
    </source>
</evidence>
<accession>A0A7G8T7C6</accession>
<dbReference type="PANTHER" id="PTHR43649:SF33">
    <property type="entry name" value="POLYGALACTURONAN_RHAMNOGALACTURONAN-BINDING PROTEIN YTCQ"/>
    <property type="match status" value="1"/>
</dbReference>
<dbReference type="InterPro" id="IPR050490">
    <property type="entry name" value="Bact_solute-bd_prot1"/>
</dbReference>
<keyword evidence="5" id="KW-0449">Lipoprotein</keyword>
<dbReference type="KEGG" id="cfem:HCR03_12260"/>
<protein>
    <submittedName>
        <fullName evidence="8">Extracellular solute-binding protein</fullName>
    </submittedName>
</protein>
<keyword evidence="4" id="KW-0564">Palmitate</keyword>
<sequence length="569" mass="63801">MKKTLWKKALVLLMSSCLVVSTATGCGRTQTTGNVTDTSEDSAAWKEAETSPEKPYPELVTYTVGLKVQSNTAYPKGSEDTAENSAYTRLFRARLNIQNKDAFEAVDGDDYDQKVSMAIASGNIPDIMSVDYPTLKQLVENDLIADLTESYKNCAGSLMKEIYSSNHDKSLEMATFDGKLYAIPTTAISSGPEMLWLRGDWMDKLNLPAPKTLSDIENILTQFVQKDPGGNGAGKTVGLVLSNKYFCGTYAGGYQSNNIFTNFGAYPKQWVKGKDGKAVYGSVLPEMKQGLQLLADWYKKGLIDKAVGVRKDDDIKSLLTKGQCGSFFCGWWAPYNLEASYKMNPEIDWRCFIVPTGNDGKVTMFTGNPNQNYFVVRKGFEHPELLVKEKNISLDYNQGTSAYTDTSKEAKEYLDYVNHQYGVDPVGGFDYYDAAARAYKHISEAIDGKRKPQDMIIYENTLYQSCKKYLDDKKNNKTPDSTDWLNYQARMVSSKLVNDTPVNTVEPVYFDRTPSMKLKWASLEKMENEELLKILTNEKDIDSFDSFVLLWENAGGKQITDEVNQAIKK</sequence>
<evidence type="ECO:0000313" key="9">
    <source>
        <dbReference type="Proteomes" id="UP000515909"/>
    </source>
</evidence>
<keyword evidence="1" id="KW-1003">Cell membrane</keyword>
<evidence type="ECO:0000256" key="7">
    <source>
        <dbReference type="SAM" id="SignalP"/>
    </source>
</evidence>
<keyword evidence="3" id="KW-0472">Membrane</keyword>
<evidence type="ECO:0000256" key="1">
    <source>
        <dbReference type="ARBA" id="ARBA00022475"/>
    </source>
</evidence>
<evidence type="ECO:0000256" key="5">
    <source>
        <dbReference type="ARBA" id="ARBA00023288"/>
    </source>
</evidence>
<feature type="signal peptide" evidence="7">
    <location>
        <begin position="1"/>
        <end position="22"/>
    </location>
</feature>
<evidence type="ECO:0000256" key="3">
    <source>
        <dbReference type="ARBA" id="ARBA00023136"/>
    </source>
</evidence>
<dbReference type="PROSITE" id="PS51257">
    <property type="entry name" value="PROKAR_LIPOPROTEIN"/>
    <property type="match status" value="1"/>
</dbReference>
<feature type="region of interest" description="Disordered" evidence="6">
    <location>
        <begin position="28"/>
        <end position="51"/>
    </location>
</feature>
<proteinExistence type="predicted"/>
<evidence type="ECO:0000256" key="4">
    <source>
        <dbReference type="ARBA" id="ARBA00023139"/>
    </source>
</evidence>
<dbReference type="AlphaFoldDB" id="A0A7G8T7C6"/>
<feature type="chain" id="PRO_5038809481" evidence="7">
    <location>
        <begin position="23"/>
        <end position="569"/>
    </location>
</feature>
<gene>
    <name evidence="8" type="ORF">HCR03_12260</name>
</gene>
<feature type="compositionally biased region" description="Polar residues" evidence="6">
    <location>
        <begin position="28"/>
        <end position="37"/>
    </location>
</feature>
<evidence type="ECO:0000256" key="6">
    <source>
        <dbReference type="SAM" id="MobiDB-lite"/>
    </source>
</evidence>
<dbReference type="PANTHER" id="PTHR43649">
    <property type="entry name" value="ARABINOSE-BINDING PROTEIN-RELATED"/>
    <property type="match status" value="1"/>
</dbReference>
<dbReference type="RefSeq" id="WP_187034437.1">
    <property type="nucleotide sequence ID" value="NZ_CP060286.1"/>
</dbReference>